<evidence type="ECO:0000256" key="1">
    <source>
        <dbReference type="ARBA" id="ARBA00022723"/>
    </source>
</evidence>
<feature type="domain" description="C2" evidence="10">
    <location>
        <begin position="389"/>
        <end position="511"/>
    </location>
</feature>
<evidence type="ECO:0000259" key="11">
    <source>
        <dbReference type="PROSITE" id="PS50178"/>
    </source>
</evidence>
<dbReference type="GO" id="GO:0006887">
    <property type="term" value="P:exocytosis"/>
    <property type="evidence" value="ECO:0007669"/>
    <property type="project" value="TreeGrafter"/>
</dbReference>
<dbReference type="FunFam" id="2.60.40.150:FF:000032">
    <property type="entry name" value="Double c2-like domain-containing"/>
    <property type="match status" value="1"/>
</dbReference>
<dbReference type="SUPFAM" id="SSF57903">
    <property type="entry name" value="FYVE/PHD zinc finger"/>
    <property type="match status" value="1"/>
</dbReference>
<dbReference type="Gene3D" id="3.30.40.10">
    <property type="entry name" value="Zinc/RING finger domain, C3HC4 (zinc finger)"/>
    <property type="match status" value="1"/>
</dbReference>
<dbReference type="PRINTS" id="PR00360">
    <property type="entry name" value="C2DOMAIN"/>
</dbReference>
<feature type="domain" description="FYVE-type" evidence="11">
    <location>
        <begin position="89"/>
        <end position="146"/>
    </location>
</feature>
<dbReference type="GO" id="GO:0008270">
    <property type="term" value="F:zinc ion binding"/>
    <property type="evidence" value="ECO:0007669"/>
    <property type="project" value="UniProtKB-KW"/>
</dbReference>
<feature type="compositionally biased region" description="Acidic residues" evidence="9">
    <location>
        <begin position="211"/>
        <end position="224"/>
    </location>
</feature>
<keyword evidence="3 8" id="KW-0863">Zinc-finger</keyword>
<dbReference type="InterPro" id="IPR041282">
    <property type="entry name" value="FYVE_2"/>
</dbReference>
<dbReference type="OrthoDB" id="270970at2759"/>
<dbReference type="EMBL" id="OV696686">
    <property type="protein sequence ID" value="CAH1232443.1"/>
    <property type="molecule type" value="Genomic_DNA"/>
</dbReference>
<keyword evidence="2" id="KW-0677">Repeat</keyword>
<sequence length="679" mass="76799">MGEMASGGRIDRWVCPNDRQLALRAKLNAGWSFHTDKLTSFQKQPPLSKEEQDAIRKVMEKADFMEQMEQERVGCLVDRLDNMKKAAKGNGTTQCVLCGDAFRMLGSSPLTCCDCKKHVCSKCGVELTTKFGSQTYLCKICSESREMWKRSGAWFFKGLPKYVLPSEQQKKDDPRGKGGARGGYGGRKARGGKSYNTWSKTRGGKGGSAEYSDEEEDESSEDEISLGRKPQGRGRGAALAAAAAATAPPVESDADSASIGSYNSNPLYDSRTSITSAGAYNQHSATESMYGDVAEDTLSAGSPKIQTIQESQEKKGTSGGLSRHSSMRSQSSIRTDRSDGVTWRQSREDDYYEDEYDDAGVYVGPPQHSQLPVDDHDVYSPDFEEEDTTLGSIEFSMLYDPHNAALHVNIIRARGIKPMDHNGMSDPYVKLHLLPGASKANKLRTKTSYKTLNPIFNETLTYYGMRDDDILRKTLRLTVFDEDRFGHNEFIGETRVQLKRLKPNQTRQFNVFLEKMMPLEKDDDLMYERGRILLSLMYRSQRQQLVVGIMRCAHLAAMDPNGYSDPYVKVYLKPDYKKATKHKTRMLKKTLNPEFNEEFVYDVKLNELAKKTLEISVWDYDYGKPNDFIGAVQLGVQSKGERLKHWFDCLKYPDRRHERWHVLIEEFDPITTPTDTVRD</sequence>
<accession>A0A8J9VMA8</accession>
<dbReference type="GO" id="GO:0031267">
    <property type="term" value="F:small GTPase binding"/>
    <property type="evidence" value="ECO:0007669"/>
    <property type="project" value="InterPro"/>
</dbReference>
<dbReference type="Proteomes" id="UP000838412">
    <property type="component" value="Chromosome 1"/>
</dbReference>
<reference evidence="13" key="1">
    <citation type="submission" date="2022-01" db="EMBL/GenBank/DDBJ databases">
        <authorList>
            <person name="Braso-Vives M."/>
        </authorList>
    </citation>
    <scope>NUCLEOTIDE SEQUENCE</scope>
</reference>
<dbReference type="PROSITE" id="PS50178">
    <property type="entry name" value="ZF_FYVE"/>
    <property type="match status" value="1"/>
</dbReference>
<feature type="domain" description="C2" evidence="10">
    <location>
        <begin position="528"/>
        <end position="661"/>
    </location>
</feature>
<dbReference type="PROSITE" id="PS50916">
    <property type="entry name" value="RABBD"/>
    <property type="match status" value="1"/>
</dbReference>
<evidence type="ECO:0000256" key="7">
    <source>
        <dbReference type="ARBA" id="ARBA00034103"/>
    </source>
</evidence>
<dbReference type="SMART" id="SM00239">
    <property type="entry name" value="C2"/>
    <property type="match status" value="2"/>
</dbReference>
<dbReference type="InterPro" id="IPR011011">
    <property type="entry name" value="Znf_FYVE_PHD"/>
</dbReference>
<keyword evidence="5" id="KW-0106">Calcium</keyword>
<feature type="compositionally biased region" description="Basic and acidic residues" evidence="9">
    <location>
        <begin position="334"/>
        <end position="349"/>
    </location>
</feature>
<name>A0A8J9VMA8_BRALA</name>
<dbReference type="InterPro" id="IPR043566">
    <property type="entry name" value="Rabphilin/DOC2/Noc2"/>
</dbReference>
<dbReference type="AlphaFoldDB" id="A0A8J9VMA8"/>
<dbReference type="PROSITE" id="PS50004">
    <property type="entry name" value="C2"/>
    <property type="match status" value="2"/>
</dbReference>
<dbReference type="Pfam" id="PF00168">
    <property type="entry name" value="C2"/>
    <property type="match status" value="2"/>
</dbReference>
<dbReference type="GO" id="GO:0061669">
    <property type="term" value="P:spontaneous neurotransmitter secretion"/>
    <property type="evidence" value="ECO:0007669"/>
    <property type="project" value="TreeGrafter"/>
</dbReference>
<evidence type="ECO:0000256" key="6">
    <source>
        <dbReference type="ARBA" id="ARBA00023018"/>
    </source>
</evidence>
<evidence type="ECO:0000256" key="3">
    <source>
        <dbReference type="ARBA" id="ARBA00022771"/>
    </source>
</evidence>
<feature type="compositionally biased region" description="Gly residues" evidence="9">
    <location>
        <begin position="177"/>
        <end position="186"/>
    </location>
</feature>
<evidence type="ECO:0000256" key="2">
    <source>
        <dbReference type="ARBA" id="ARBA00022737"/>
    </source>
</evidence>
<evidence type="ECO:0000256" key="9">
    <source>
        <dbReference type="SAM" id="MobiDB-lite"/>
    </source>
</evidence>
<keyword evidence="14" id="KW-1185">Reference proteome</keyword>
<keyword evidence="6" id="KW-0770">Synapse</keyword>
<keyword evidence="1" id="KW-0479">Metal-binding</keyword>
<organism evidence="13 14">
    <name type="scientific">Branchiostoma lanceolatum</name>
    <name type="common">Common lancelet</name>
    <name type="synonym">Amphioxus lanceolatum</name>
    <dbReference type="NCBI Taxonomy" id="7740"/>
    <lineage>
        <taxon>Eukaryota</taxon>
        <taxon>Metazoa</taxon>
        <taxon>Chordata</taxon>
        <taxon>Cephalochordata</taxon>
        <taxon>Leptocardii</taxon>
        <taxon>Amphioxiformes</taxon>
        <taxon>Branchiostomatidae</taxon>
        <taxon>Branchiostoma</taxon>
    </lineage>
</organism>
<evidence type="ECO:0000313" key="14">
    <source>
        <dbReference type="Proteomes" id="UP000838412"/>
    </source>
</evidence>
<evidence type="ECO:0000256" key="4">
    <source>
        <dbReference type="ARBA" id="ARBA00022833"/>
    </source>
</evidence>
<feature type="region of interest" description="Disordered" evidence="9">
    <location>
        <begin position="307"/>
        <end position="350"/>
    </location>
</feature>
<dbReference type="CDD" id="cd08384">
    <property type="entry name" value="C2B_Rabphilin_Doc2"/>
    <property type="match status" value="1"/>
</dbReference>
<dbReference type="InterPro" id="IPR000008">
    <property type="entry name" value="C2_dom"/>
</dbReference>
<dbReference type="InterPro" id="IPR013083">
    <property type="entry name" value="Znf_RING/FYVE/PHD"/>
</dbReference>
<dbReference type="InterPro" id="IPR047022">
    <property type="entry name" value="Rabphilin_Doc2_C2A"/>
</dbReference>
<evidence type="ECO:0000259" key="10">
    <source>
        <dbReference type="PROSITE" id="PS50004"/>
    </source>
</evidence>
<dbReference type="CDD" id="cd04035">
    <property type="entry name" value="C2A_Rabphilin_Doc2"/>
    <property type="match status" value="1"/>
</dbReference>
<evidence type="ECO:0000256" key="5">
    <source>
        <dbReference type="ARBA" id="ARBA00022837"/>
    </source>
</evidence>
<dbReference type="Pfam" id="PF02318">
    <property type="entry name" value="FYVE_2"/>
    <property type="match status" value="1"/>
</dbReference>
<feature type="compositionally biased region" description="Low complexity" evidence="9">
    <location>
        <begin position="322"/>
        <end position="333"/>
    </location>
</feature>
<dbReference type="GO" id="GO:0017158">
    <property type="term" value="P:regulation of calcium ion-dependent exocytosis"/>
    <property type="evidence" value="ECO:0007669"/>
    <property type="project" value="TreeGrafter"/>
</dbReference>
<dbReference type="InterPro" id="IPR010911">
    <property type="entry name" value="Rab_BD"/>
</dbReference>
<feature type="domain" description="RabBD" evidence="12">
    <location>
        <begin position="41"/>
        <end position="158"/>
    </location>
</feature>
<dbReference type="GO" id="GO:0006886">
    <property type="term" value="P:intracellular protein transport"/>
    <property type="evidence" value="ECO:0007669"/>
    <property type="project" value="InterPro"/>
</dbReference>
<evidence type="ECO:0000256" key="8">
    <source>
        <dbReference type="PROSITE-ProRule" id="PRU00091"/>
    </source>
</evidence>
<dbReference type="GO" id="GO:0016020">
    <property type="term" value="C:membrane"/>
    <property type="evidence" value="ECO:0007669"/>
    <property type="project" value="InterPro"/>
</dbReference>
<feature type="compositionally biased region" description="Low complexity" evidence="9">
    <location>
        <begin position="237"/>
        <end position="247"/>
    </location>
</feature>
<dbReference type="InterPro" id="IPR035892">
    <property type="entry name" value="C2_domain_sf"/>
</dbReference>
<dbReference type="PANTHER" id="PTHR45729:SF6">
    <property type="entry name" value="RABPHILIN, ISOFORM A"/>
    <property type="match status" value="1"/>
</dbReference>
<dbReference type="Gene3D" id="2.60.40.150">
    <property type="entry name" value="C2 domain"/>
    <property type="match status" value="2"/>
</dbReference>
<dbReference type="SUPFAM" id="SSF49562">
    <property type="entry name" value="C2 domain (Calcium/lipid-binding domain, CaLB)"/>
    <property type="match status" value="2"/>
</dbReference>
<evidence type="ECO:0000259" key="12">
    <source>
        <dbReference type="PROSITE" id="PS50916"/>
    </source>
</evidence>
<protein>
    <submittedName>
        <fullName evidence="13">DOC2B protein</fullName>
    </submittedName>
</protein>
<dbReference type="InterPro" id="IPR017455">
    <property type="entry name" value="Znf_FYVE-rel"/>
</dbReference>
<comment type="subcellular location">
    <subcellularLocation>
        <location evidence="7">Synapse</location>
    </subcellularLocation>
</comment>
<dbReference type="GO" id="GO:0098793">
    <property type="term" value="C:presynapse"/>
    <property type="evidence" value="ECO:0007669"/>
    <property type="project" value="GOC"/>
</dbReference>
<gene>
    <name evidence="13" type="primary">DOC2B</name>
    <name evidence="13" type="ORF">BLAG_LOCUS1581</name>
</gene>
<dbReference type="InterPro" id="IPR001565">
    <property type="entry name" value="Synaptotagmin"/>
</dbReference>
<keyword evidence="4" id="KW-0862">Zinc</keyword>
<dbReference type="PANTHER" id="PTHR45729">
    <property type="entry name" value="RABPHILIN, ISOFORM A"/>
    <property type="match status" value="1"/>
</dbReference>
<feature type="region of interest" description="Disordered" evidence="9">
    <location>
        <begin position="166"/>
        <end position="258"/>
    </location>
</feature>
<evidence type="ECO:0000313" key="13">
    <source>
        <dbReference type="EMBL" id="CAH1232443.1"/>
    </source>
</evidence>
<dbReference type="PRINTS" id="PR00399">
    <property type="entry name" value="SYNAPTOTAGMN"/>
</dbReference>
<proteinExistence type="predicted"/>